<evidence type="ECO:0000256" key="9">
    <source>
        <dbReference type="RuleBase" id="RU049442"/>
    </source>
</evidence>
<evidence type="ECO:0000256" key="2">
    <source>
        <dbReference type="ARBA" id="ARBA00007936"/>
    </source>
</evidence>
<comment type="similarity">
    <text evidence="2 9">Belongs to the heparin-binding growth factors family.</text>
</comment>
<gene>
    <name evidence="12" type="ORF">Baya_6039</name>
</gene>
<dbReference type="InterPro" id="IPR002209">
    <property type="entry name" value="Fibroblast_GF_fam"/>
</dbReference>
<dbReference type="OrthoDB" id="5960247at2759"/>
<dbReference type="PROSITE" id="PS00247">
    <property type="entry name" value="HBGF_FGF"/>
    <property type="match status" value="2"/>
</dbReference>
<evidence type="ECO:0000313" key="12">
    <source>
        <dbReference type="EMBL" id="TSL68258.1"/>
    </source>
</evidence>
<keyword evidence="13" id="KW-1185">Reference proteome</keyword>
<keyword evidence="8" id="KW-0497">Mitogen</keyword>
<reference evidence="12 13" key="1">
    <citation type="journal article" date="2019" name="Genome Biol. Evol.">
        <title>Whole-Genome Sequencing of the Giant Devil Catfish, Bagarius yarrelli.</title>
        <authorList>
            <person name="Jiang W."/>
            <person name="Lv Y."/>
            <person name="Cheng L."/>
            <person name="Yang K."/>
            <person name="Chao B."/>
            <person name="Wang X."/>
            <person name="Li Y."/>
            <person name="Pan X."/>
            <person name="You X."/>
            <person name="Zhang Y."/>
            <person name="Yang J."/>
            <person name="Li J."/>
            <person name="Zhang X."/>
            <person name="Liu S."/>
            <person name="Sun C."/>
            <person name="Yang J."/>
            <person name="Shi Q."/>
        </authorList>
    </citation>
    <scope>NUCLEOTIDE SEQUENCE [LARGE SCALE GENOMIC DNA]</scope>
    <source>
        <strain evidence="12">JWS20170419001</strain>
        <tissue evidence="12">Muscle</tissue>
    </source>
</reference>
<evidence type="ECO:0000313" key="13">
    <source>
        <dbReference type="Proteomes" id="UP000319801"/>
    </source>
</evidence>
<dbReference type="Proteomes" id="UP000319801">
    <property type="component" value="Unassembled WGS sequence"/>
</dbReference>
<evidence type="ECO:0000256" key="4">
    <source>
        <dbReference type="ARBA" id="ARBA00022525"/>
    </source>
</evidence>
<keyword evidence="4" id="KW-0964">Secreted</keyword>
<keyword evidence="7" id="KW-0339">Growth factor</keyword>
<feature type="region of interest" description="Disordered" evidence="10">
    <location>
        <begin position="398"/>
        <end position="417"/>
    </location>
</feature>
<feature type="compositionally biased region" description="Basic and acidic residues" evidence="10">
    <location>
        <begin position="406"/>
        <end position="417"/>
    </location>
</feature>
<dbReference type="GO" id="GO:0051781">
    <property type="term" value="P:positive regulation of cell division"/>
    <property type="evidence" value="ECO:0007669"/>
    <property type="project" value="UniProtKB-KW"/>
</dbReference>
<proteinExistence type="inferred from homology"/>
<keyword evidence="6" id="KW-0221">Differentiation</keyword>
<dbReference type="GO" id="GO:0005576">
    <property type="term" value="C:extracellular region"/>
    <property type="evidence" value="ECO:0007669"/>
    <property type="project" value="UniProtKB-SubCell"/>
</dbReference>
<comment type="subcellular location">
    <subcellularLocation>
        <location evidence="1">Secreted</location>
    </subcellularLocation>
</comment>
<accession>A0A556U0X4</accession>
<evidence type="ECO:0000256" key="5">
    <source>
        <dbReference type="ARBA" id="ARBA00022729"/>
    </source>
</evidence>
<dbReference type="GO" id="GO:0008083">
    <property type="term" value="F:growth factor activity"/>
    <property type="evidence" value="ECO:0007669"/>
    <property type="project" value="UniProtKB-KW"/>
</dbReference>
<protein>
    <recommendedName>
        <fullName evidence="9">Fibroblast growth factor</fullName>
        <shortName evidence="9">FGF</shortName>
    </recommendedName>
</protein>
<evidence type="ECO:0000256" key="6">
    <source>
        <dbReference type="ARBA" id="ARBA00022782"/>
    </source>
</evidence>
<dbReference type="SMART" id="SM00442">
    <property type="entry name" value="FGF"/>
    <property type="match status" value="2"/>
</dbReference>
<evidence type="ECO:0000256" key="1">
    <source>
        <dbReference type="ARBA" id="ARBA00004613"/>
    </source>
</evidence>
<dbReference type="PRINTS" id="PR00263">
    <property type="entry name" value="HBGFFGF"/>
</dbReference>
<sequence length="417" mass="46828">MTHNFHDMTTRSDKRRMTVHSALLPLLVLGLVASSVRCAPLPVERRWETLYSRSLARIPGEKREVNRDSDYLTGIKRLRRLYCNVGIGFHLQVLPDGRITGVHNENLYSLLEISPVERGVVTLYGVRSELFVAMNSKGKLYGSAQYTDECKFKETLLANNYNAYESMAYPGMYIGLSRTGKTKKGNRVSTAMTSSKGNVFLKAPFDTVCESTASTSFYANKHRATTKEQANRDSACWISVALADFGPHLANDWGESVRLRHLYAARPGPPVCTCRSAQTERSEDRTCRAHTCPLYLIQGLLEIRTIDTGAVCVVIKGVASSLFLCMKDNGKLYGSHIYIKEDCSFFEQIMPDGYNIYISGKYGILMSLGGGKNRRQNALSQFLPLLNTLPHEPIEYDVRRKRKGHSPVDRTQNRIST</sequence>
<name>A0A556U0X4_BAGYA</name>
<feature type="chain" id="PRO_5021868586" description="Fibroblast growth factor" evidence="11">
    <location>
        <begin position="39"/>
        <end position="417"/>
    </location>
</feature>
<dbReference type="AlphaFoldDB" id="A0A556U0X4"/>
<evidence type="ECO:0000256" key="8">
    <source>
        <dbReference type="ARBA" id="ARBA00023246"/>
    </source>
</evidence>
<dbReference type="PANTHER" id="PTHR11486">
    <property type="entry name" value="FIBROBLAST GROWTH FACTOR"/>
    <property type="match status" value="1"/>
</dbReference>
<dbReference type="InterPro" id="IPR008996">
    <property type="entry name" value="IL1/FGF"/>
</dbReference>
<dbReference type="EMBL" id="VCAZ01000035">
    <property type="protein sequence ID" value="TSL68258.1"/>
    <property type="molecule type" value="Genomic_DNA"/>
</dbReference>
<evidence type="ECO:0000256" key="7">
    <source>
        <dbReference type="ARBA" id="ARBA00023030"/>
    </source>
</evidence>
<evidence type="ECO:0000256" key="10">
    <source>
        <dbReference type="SAM" id="MobiDB-lite"/>
    </source>
</evidence>
<dbReference type="Pfam" id="PF00167">
    <property type="entry name" value="FGF"/>
    <property type="match status" value="2"/>
</dbReference>
<dbReference type="FunFam" id="2.80.10.50:FF:000033">
    <property type="entry name" value="Fibroblast growth factor"/>
    <property type="match status" value="1"/>
</dbReference>
<evidence type="ECO:0000256" key="11">
    <source>
        <dbReference type="SAM" id="SignalP"/>
    </source>
</evidence>
<feature type="signal peptide" evidence="11">
    <location>
        <begin position="1"/>
        <end position="38"/>
    </location>
</feature>
<comment type="caution">
    <text evidence="12">The sequence shown here is derived from an EMBL/GenBank/DDBJ whole genome shotgun (WGS) entry which is preliminary data.</text>
</comment>
<dbReference type="GO" id="GO:0030154">
    <property type="term" value="P:cell differentiation"/>
    <property type="evidence" value="ECO:0007669"/>
    <property type="project" value="UniProtKB-KW"/>
</dbReference>
<evidence type="ECO:0000256" key="3">
    <source>
        <dbReference type="ARBA" id="ARBA00022473"/>
    </source>
</evidence>
<keyword evidence="3" id="KW-0217">Developmental protein</keyword>
<dbReference type="SUPFAM" id="SSF50353">
    <property type="entry name" value="Cytokine"/>
    <property type="match status" value="2"/>
</dbReference>
<dbReference type="Gene3D" id="2.80.10.50">
    <property type="match status" value="2"/>
</dbReference>
<dbReference type="PRINTS" id="PR00262">
    <property type="entry name" value="IL1HBGF"/>
</dbReference>
<keyword evidence="5 11" id="KW-0732">Signal</keyword>
<organism evidence="12 13">
    <name type="scientific">Bagarius yarrelli</name>
    <name type="common">Goonch</name>
    <name type="synonym">Bagrus yarrelli</name>
    <dbReference type="NCBI Taxonomy" id="175774"/>
    <lineage>
        <taxon>Eukaryota</taxon>
        <taxon>Metazoa</taxon>
        <taxon>Chordata</taxon>
        <taxon>Craniata</taxon>
        <taxon>Vertebrata</taxon>
        <taxon>Euteleostomi</taxon>
        <taxon>Actinopterygii</taxon>
        <taxon>Neopterygii</taxon>
        <taxon>Teleostei</taxon>
        <taxon>Ostariophysi</taxon>
        <taxon>Siluriformes</taxon>
        <taxon>Sisoridae</taxon>
        <taxon>Sisorinae</taxon>
        <taxon>Bagarius</taxon>
    </lineage>
</organism>